<protein>
    <recommendedName>
        <fullName evidence="1">BACK domain-containing protein</fullName>
    </recommendedName>
</protein>
<dbReference type="Pfam" id="PF07707">
    <property type="entry name" value="BACK"/>
    <property type="match status" value="1"/>
</dbReference>
<dbReference type="InterPro" id="IPR052407">
    <property type="entry name" value="BTB_POZ_domain_cont_9"/>
</dbReference>
<dbReference type="PANTHER" id="PTHR46306:SF1">
    <property type="entry name" value="BTB_POZ DOMAIN-CONTAINING PROTEIN 9"/>
    <property type="match status" value="1"/>
</dbReference>
<organism evidence="2">
    <name type="scientific">viral metagenome</name>
    <dbReference type="NCBI Taxonomy" id="1070528"/>
    <lineage>
        <taxon>unclassified sequences</taxon>
        <taxon>metagenomes</taxon>
        <taxon>organismal metagenomes</taxon>
    </lineage>
</organism>
<reference evidence="2" key="1">
    <citation type="journal article" date="2020" name="Nature">
        <title>Giant virus diversity and host interactions through global metagenomics.</title>
        <authorList>
            <person name="Schulz F."/>
            <person name="Roux S."/>
            <person name="Paez-Espino D."/>
            <person name="Jungbluth S."/>
            <person name="Walsh D.A."/>
            <person name="Denef V.J."/>
            <person name="McMahon K.D."/>
            <person name="Konstantinidis K.T."/>
            <person name="Eloe-Fadrosh E.A."/>
            <person name="Kyrpides N.C."/>
            <person name="Woyke T."/>
        </authorList>
    </citation>
    <scope>NUCLEOTIDE SEQUENCE</scope>
    <source>
        <strain evidence="2">GVMAG-M-3300020192-26</strain>
    </source>
</reference>
<evidence type="ECO:0000259" key="1">
    <source>
        <dbReference type="SMART" id="SM00875"/>
    </source>
</evidence>
<dbReference type="PANTHER" id="PTHR46306">
    <property type="entry name" value="BTB/POZ DOMAIN-CONTAINING PROTEIN 9"/>
    <property type="match status" value="1"/>
</dbReference>
<accession>A0A6C0C9A8</accession>
<feature type="domain" description="BACK" evidence="1">
    <location>
        <begin position="89"/>
        <end position="186"/>
    </location>
</feature>
<proteinExistence type="predicted"/>
<dbReference type="Gene3D" id="1.25.40.420">
    <property type="match status" value="1"/>
</dbReference>
<evidence type="ECO:0000313" key="2">
    <source>
        <dbReference type="EMBL" id="QHT00400.1"/>
    </source>
</evidence>
<dbReference type="EMBL" id="MN739355">
    <property type="protein sequence ID" value="QHT00400.1"/>
    <property type="molecule type" value="Genomic_DNA"/>
</dbReference>
<sequence>MDLNSMHWAWRDFIKKNGYISLEEFCEMTAKVVSLIKKVRDDPSVPVKKIVEEFEFPSIISSRTKNMNANDFESKIDHMISIFGLDTFCHLFNDVVVTGKDHLYDECLNNLCENVVTIMENDGILKIIKKCTMIHIVSCDRMNLDEETLFEFVVEWIRANNEKNPKNILDKIRFGTMNSKYLTTVVYDANLTPCETIIKIIASKDRDLDRNKRRKGKFSRFWLAPRNAIVPGFRLLTKEDTEMNNFIKRFDQNVEDNKGIKALRTISAKHGSNIYIDKFILRIDDQETYYNENFGAPNSICCINVDNNRSGDIEEVQLEYVPVNELSPNDICIFVRNNVKFDK</sequence>
<dbReference type="InterPro" id="IPR011705">
    <property type="entry name" value="BACK"/>
</dbReference>
<dbReference type="SMART" id="SM00875">
    <property type="entry name" value="BACK"/>
    <property type="match status" value="1"/>
</dbReference>
<name>A0A6C0C9A8_9ZZZZ</name>
<dbReference type="AlphaFoldDB" id="A0A6C0C9A8"/>
<dbReference type="GO" id="GO:0005737">
    <property type="term" value="C:cytoplasm"/>
    <property type="evidence" value="ECO:0007669"/>
    <property type="project" value="TreeGrafter"/>
</dbReference>